<keyword evidence="3" id="KW-1185">Reference proteome</keyword>
<evidence type="ECO:0000313" key="3">
    <source>
        <dbReference type="Proteomes" id="UP000567246"/>
    </source>
</evidence>
<gene>
    <name evidence="2" type="ORF">HDA33_000464</name>
</gene>
<dbReference type="EMBL" id="JACHMW010000001">
    <property type="protein sequence ID" value="MBB5847900.1"/>
    <property type="molecule type" value="Genomic_DNA"/>
</dbReference>
<accession>A0A7W9JH98</accession>
<dbReference type="Proteomes" id="UP000567246">
    <property type="component" value="Unassembled WGS sequence"/>
</dbReference>
<comment type="caution">
    <text evidence="2">The sequence shown here is derived from an EMBL/GenBank/DDBJ whole genome shotgun (WGS) entry which is preliminary data.</text>
</comment>
<proteinExistence type="predicted"/>
<evidence type="ECO:0000256" key="1">
    <source>
        <dbReference type="SAM" id="MobiDB-lite"/>
    </source>
</evidence>
<feature type="region of interest" description="Disordered" evidence="1">
    <location>
        <begin position="107"/>
        <end position="127"/>
    </location>
</feature>
<dbReference type="RefSeq" id="WP_184170486.1">
    <property type="nucleotide sequence ID" value="NZ_BAABAG010000020.1"/>
</dbReference>
<reference evidence="2 3" key="1">
    <citation type="submission" date="2020-08" db="EMBL/GenBank/DDBJ databases">
        <title>Sequencing the genomes of 1000 actinobacteria strains.</title>
        <authorList>
            <person name="Klenk H.-P."/>
        </authorList>
    </citation>
    <scope>NUCLEOTIDE SEQUENCE [LARGE SCALE GENOMIC DNA]</scope>
    <source>
        <strain evidence="2 3">DSM 17945</strain>
    </source>
</reference>
<dbReference type="AlphaFoldDB" id="A0A7W9JH98"/>
<sequence>MKGAAQVGIVFLQGEEADKVFDLIDAKGAEADIERLSHWDYGAETTDAAMEGGDVHDSAPVYAGDRQAETGVYAMTYNPQAGHVAHYRRHLIRAEDAIDPPIEAHVPARRSAAARETTPRRSAVGDGGWFEHPGVAAVKQSRGLSL</sequence>
<name>A0A7W9JH98_9MICC</name>
<protein>
    <submittedName>
        <fullName evidence="2">Uncharacterized protein</fullName>
    </submittedName>
</protein>
<evidence type="ECO:0000313" key="2">
    <source>
        <dbReference type="EMBL" id="MBB5847900.1"/>
    </source>
</evidence>
<organism evidence="2 3">
    <name type="scientific">Micrococcus endophyticus</name>
    <dbReference type="NCBI Taxonomy" id="455343"/>
    <lineage>
        <taxon>Bacteria</taxon>
        <taxon>Bacillati</taxon>
        <taxon>Actinomycetota</taxon>
        <taxon>Actinomycetes</taxon>
        <taxon>Micrococcales</taxon>
        <taxon>Micrococcaceae</taxon>
        <taxon>Micrococcus</taxon>
    </lineage>
</organism>